<protein>
    <submittedName>
        <fullName evidence="2">Uncharacterized protein</fullName>
    </submittedName>
</protein>
<evidence type="ECO:0000313" key="2">
    <source>
        <dbReference type="EMBL" id="KAE9402227.1"/>
    </source>
</evidence>
<dbReference type="EMBL" id="ML769437">
    <property type="protein sequence ID" value="KAE9402227.1"/>
    <property type="molecule type" value="Genomic_DNA"/>
</dbReference>
<dbReference type="AlphaFoldDB" id="A0A6A4HZ59"/>
<gene>
    <name evidence="2" type="ORF">BT96DRAFT_991397</name>
</gene>
<accession>A0A6A4HZ59</accession>
<dbReference type="Proteomes" id="UP000799118">
    <property type="component" value="Unassembled WGS sequence"/>
</dbReference>
<sequence length="211" mass="23753">MTMGPAEEGSLRPEGRGFYSSRGRGGIDSTSVSDLHGSVTFPRTRIDLQLTRMVFADKRTASNADELSEMDTTRATHHFAQYLDIPKAEASVLKTNERQKKLLWYWFLYPEELEDEEMNGVDVDSEEHEQEGDSDEEMKDPSAHSNVLFPPSRNPNPQIHTGPIPLQQCIQVADLLHLPNVKLSRFFLHTFSSTSSYGSGSTFNYVSSHNT</sequence>
<keyword evidence="3" id="KW-1185">Reference proteome</keyword>
<organism evidence="2 3">
    <name type="scientific">Gymnopus androsaceus JB14</name>
    <dbReference type="NCBI Taxonomy" id="1447944"/>
    <lineage>
        <taxon>Eukaryota</taxon>
        <taxon>Fungi</taxon>
        <taxon>Dikarya</taxon>
        <taxon>Basidiomycota</taxon>
        <taxon>Agaricomycotina</taxon>
        <taxon>Agaricomycetes</taxon>
        <taxon>Agaricomycetidae</taxon>
        <taxon>Agaricales</taxon>
        <taxon>Marasmiineae</taxon>
        <taxon>Omphalotaceae</taxon>
        <taxon>Gymnopus</taxon>
    </lineage>
</organism>
<proteinExistence type="predicted"/>
<name>A0A6A4HZ59_9AGAR</name>
<evidence type="ECO:0000256" key="1">
    <source>
        <dbReference type="SAM" id="MobiDB-lite"/>
    </source>
</evidence>
<evidence type="ECO:0000313" key="3">
    <source>
        <dbReference type="Proteomes" id="UP000799118"/>
    </source>
</evidence>
<reference evidence="2" key="1">
    <citation type="journal article" date="2019" name="Environ. Microbiol.">
        <title>Fungal ecological strategies reflected in gene transcription - a case study of two litter decomposers.</title>
        <authorList>
            <person name="Barbi F."/>
            <person name="Kohler A."/>
            <person name="Barry K."/>
            <person name="Baskaran P."/>
            <person name="Daum C."/>
            <person name="Fauchery L."/>
            <person name="Ihrmark K."/>
            <person name="Kuo A."/>
            <person name="LaButti K."/>
            <person name="Lipzen A."/>
            <person name="Morin E."/>
            <person name="Grigoriev I.V."/>
            <person name="Henrissat B."/>
            <person name="Lindahl B."/>
            <person name="Martin F."/>
        </authorList>
    </citation>
    <scope>NUCLEOTIDE SEQUENCE</scope>
    <source>
        <strain evidence="2">JB14</strain>
    </source>
</reference>
<feature type="region of interest" description="Disordered" evidence="1">
    <location>
        <begin position="1"/>
        <end position="34"/>
    </location>
</feature>
<feature type="region of interest" description="Disordered" evidence="1">
    <location>
        <begin position="117"/>
        <end position="162"/>
    </location>
</feature>
<feature type="compositionally biased region" description="Acidic residues" evidence="1">
    <location>
        <begin position="117"/>
        <end position="138"/>
    </location>
</feature>